<dbReference type="Pfam" id="PF06470">
    <property type="entry name" value="SMC_hinge"/>
    <property type="match status" value="1"/>
</dbReference>
<evidence type="ECO:0000256" key="1">
    <source>
        <dbReference type="ARBA" id="ARBA00004123"/>
    </source>
</evidence>
<keyword evidence="3" id="KW-0132">Cell division</keyword>
<feature type="coiled-coil region" evidence="9">
    <location>
        <begin position="715"/>
        <end position="805"/>
    </location>
</feature>
<feature type="compositionally biased region" description="Basic residues" evidence="10">
    <location>
        <begin position="1148"/>
        <end position="1180"/>
    </location>
</feature>
<feature type="coiled-coil region" evidence="9">
    <location>
        <begin position="884"/>
        <end position="939"/>
    </location>
</feature>
<evidence type="ECO:0000256" key="3">
    <source>
        <dbReference type="ARBA" id="ARBA00022618"/>
    </source>
</evidence>
<organism evidence="12 13">
    <name type="scientific">Paratrimastix pyriformis</name>
    <dbReference type="NCBI Taxonomy" id="342808"/>
    <lineage>
        <taxon>Eukaryota</taxon>
        <taxon>Metamonada</taxon>
        <taxon>Preaxostyla</taxon>
        <taxon>Paratrimastigidae</taxon>
        <taxon>Paratrimastix</taxon>
    </lineage>
</organism>
<feature type="region of interest" description="Disordered" evidence="10">
    <location>
        <begin position="1361"/>
        <end position="1380"/>
    </location>
</feature>
<evidence type="ECO:0000256" key="5">
    <source>
        <dbReference type="ARBA" id="ARBA00023054"/>
    </source>
</evidence>
<comment type="subcellular location">
    <subcellularLocation>
        <location evidence="1 8">Nucleus</location>
    </subcellularLocation>
</comment>
<dbReference type="Gene3D" id="1.20.1060.20">
    <property type="match status" value="1"/>
</dbReference>
<dbReference type="Proteomes" id="UP001141327">
    <property type="component" value="Unassembled WGS sequence"/>
</dbReference>
<dbReference type="SMART" id="SM00968">
    <property type="entry name" value="SMC_hinge"/>
    <property type="match status" value="1"/>
</dbReference>
<dbReference type="InterPro" id="IPR003395">
    <property type="entry name" value="RecF/RecN/SMC_N"/>
</dbReference>
<protein>
    <recommendedName>
        <fullName evidence="8">Structural maintenance of chromosomes protein</fullName>
    </recommendedName>
</protein>
<dbReference type="EMBL" id="JAPMOS010000007">
    <property type="protein sequence ID" value="KAJ4461390.1"/>
    <property type="molecule type" value="Genomic_DNA"/>
</dbReference>
<dbReference type="InterPro" id="IPR041741">
    <property type="entry name" value="SMC3_ABC_euk"/>
</dbReference>
<dbReference type="Pfam" id="PF02463">
    <property type="entry name" value="SMC_N"/>
    <property type="match status" value="1"/>
</dbReference>
<proteinExistence type="inferred from homology"/>
<keyword evidence="7" id="KW-0131">Cell cycle</keyword>
<feature type="compositionally biased region" description="Pro residues" evidence="10">
    <location>
        <begin position="1361"/>
        <end position="1370"/>
    </location>
</feature>
<evidence type="ECO:0000256" key="10">
    <source>
        <dbReference type="SAM" id="MobiDB-lite"/>
    </source>
</evidence>
<reference evidence="12" key="1">
    <citation type="journal article" date="2022" name="bioRxiv">
        <title>Genomics of Preaxostyla Flagellates Illuminates Evolutionary Transitions and the Path Towards Mitochondrial Loss.</title>
        <authorList>
            <person name="Novak L.V.F."/>
            <person name="Treitli S.C."/>
            <person name="Pyrih J."/>
            <person name="Halakuc P."/>
            <person name="Pipaliya S.V."/>
            <person name="Vacek V."/>
            <person name="Brzon O."/>
            <person name="Soukal P."/>
            <person name="Eme L."/>
            <person name="Dacks J.B."/>
            <person name="Karnkowska A."/>
            <person name="Elias M."/>
            <person name="Hampl V."/>
        </authorList>
    </citation>
    <scope>NUCLEOTIDE SEQUENCE</scope>
    <source>
        <strain evidence="12">RCP-MX</strain>
    </source>
</reference>
<dbReference type="InterPro" id="IPR024704">
    <property type="entry name" value="SMC"/>
</dbReference>
<keyword evidence="4" id="KW-0498">Mitosis</keyword>
<evidence type="ECO:0000256" key="9">
    <source>
        <dbReference type="SAM" id="Coils"/>
    </source>
</evidence>
<gene>
    <name evidence="12" type="ORF">PAPYR_1950</name>
</gene>
<sequence>MHIKKVCLTARNTVLELLLQISKIIIQGFKSYKEQVFTEDFHPRCNIIVGHNGSGKSNFFDAIRFVLSDVETTLRADERRALLHEGAKEAVMTAFVEIVFDNSDLRFPTDKSEVHLRRTIGLKKDEYFVDQKHQSKTDVVNLLESAGFSRSNPYYIVQQGKVAALTLMKDADRLELLKEVAGTRVYDERRQSSQKLMAENGPPRPVPPQPTAQRATGRMKSIGETLQYINERMEELEAEKDELRQYQEQDRKRRALEYTIYDRDLTAARQQIDRIDGARHEDSEKAAQAHRELTRLQQEAKRAEQDLRALAAEQQSLAQQRQTWLDEREEGIKRRTQLELDLRELTDRMGGDTDAYGRAAEELRELEEEIARAQAEVSRLEPVFAQALAEERDAKQKLGAAERRVKSLYAKQTRGRQFETVAQRDEWIRREAAALEAQAGAKEAQMSTLEEELRAAQAAATEQEAALAELQQTLGERKKMAERAAPELDQLRLRRDEATAQRKELWRKDTELEAAVQQVQAELEKAEHDLTANMSPSIRAGLEAVRRATREQNIPGVYGPLYELFTCEERFQTAIEVAAGDKLFFVVVDTDETAARLVRLLNEQGQGRLTFVPLNQMRPTGRPPMALAGDDVTPAVSRLRFEELFRPAMEEVFGKYFLARDIDLALATARTHSVNCVTLGGDQVSAKMAIQGGFRDERRSRLAAVRTMNTLRGRLSQAAEERQRTGAQLEGAEGEVTRAMSEMQLVESRKQQHESTVQQLHLEARQAALDLDESRKQVGEKREALDQLAESLRATQQQAAGLRAEEGTELTSQLRPEDREALAHLQQDLPALRSRLVECEGRRAEAQTSLEGLRTRLQAALLPRRDELQAQAEALNPQERTAQLEALRRDLDRARQQADQAIARVEALDGELAEKEAQAERLKKQLDQQKAAAAKQQQALATDSQRYERLINERGVLLQKKEDAMRKARPAPIALIRDLGSLPTGEMEKWAGLTVKQLQQELRRVHEELKKYAHVNKKALDQYLTFTEQREELTARKRELDQGAASIGQLIRQLDARKDAAIRRTFKQVAMGFAEVFAELVPGGQGRLRILRRKAPAPGADESQEGAVGAMEAGARPGGEDGEEEDEEVPLEQLGSDDEDEDEAGRPGPKKGPAKKGRKGPAKKTAKGPAKKGKGRRAAKKAASDDEESAASTAEEEEEGEEGDEEGAGAKPKKARKAPGAGAEAGEGDKAEGAPEGPGESLVDRFKGVAVEVSFTGLTRQSMAQLSGGQKRVDPAPFYLFDEIDSALDPSYRSSVAKMVRKMSAEQQFIVSTFRPELVHIGDRFYAIQYRNKVSRIDVIEHEQAAEFVQRDMDAAQAKLPVPPAAPAPAGPATAAAATR</sequence>
<evidence type="ECO:0000256" key="8">
    <source>
        <dbReference type="PIRNR" id="PIRNR005719"/>
    </source>
</evidence>
<feature type="domain" description="SMC hinge" evidence="11">
    <location>
        <begin position="555"/>
        <end position="669"/>
    </location>
</feature>
<dbReference type="Gene3D" id="3.30.70.1620">
    <property type="match status" value="1"/>
</dbReference>
<evidence type="ECO:0000313" key="12">
    <source>
        <dbReference type="EMBL" id="KAJ4461390.1"/>
    </source>
</evidence>
<evidence type="ECO:0000256" key="6">
    <source>
        <dbReference type="ARBA" id="ARBA00023242"/>
    </source>
</evidence>
<dbReference type="PIRSF" id="PIRSF005719">
    <property type="entry name" value="SMC"/>
    <property type="match status" value="1"/>
</dbReference>
<evidence type="ECO:0000256" key="7">
    <source>
        <dbReference type="ARBA" id="ARBA00023306"/>
    </source>
</evidence>
<dbReference type="SUPFAM" id="SSF75553">
    <property type="entry name" value="Smc hinge domain"/>
    <property type="match status" value="1"/>
</dbReference>
<evidence type="ECO:0000259" key="11">
    <source>
        <dbReference type="SMART" id="SM00968"/>
    </source>
</evidence>
<accession>A0ABQ8UV10</accession>
<dbReference type="PANTHER" id="PTHR43977">
    <property type="entry name" value="STRUCTURAL MAINTENANCE OF CHROMOSOMES PROTEIN 3"/>
    <property type="match status" value="1"/>
</dbReference>
<feature type="compositionally biased region" description="Acidic residues" evidence="10">
    <location>
        <begin position="1120"/>
        <end position="1143"/>
    </location>
</feature>
<evidence type="ECO:0000256" key="2">
    <source>
        <dbReference type="ARBA" id="ARBA00005917"/>
    </source>
</evidence>
<dbReference type="Gene3D" id="3.40.50.300">
    <property type="entry name" value="P-loop containing nucleotide triphosphate hydrolases"/>
    <property type="match status" value="2"/>
</dbReference>
<feature type="region of interest" description="Disordered" evidence="10">
    <location>
        <begin position="1095"/>
        <end position="1242"/>
    </location>
</feature>
<feature type="coiled-coil region" evidence="9">
    <location>
        <begin position="279"/>
        <end position="404"/>
    </location>
</feature>
<name>A0ABQ8UV10_9EUKA</name>
<comment type="similarity">
    <text evidence="2">Belongs to the SMC family. SMC3 subfamily.</text>
</comment>
<evidence type="ECO:0000313" key="13">
    <source>
        <dbReference type="Proteomes" id="UP001141327"/>
    </source>
</evidence>
<dbReference type="InterPro" id="IPR010935">
    <property type="entry name" value="SMC_hinge"/>
</dbReference>
<feature type="compositionally biased region" description="Acidic residues" evidence="10">
    <location>
        <begin position="1185"/>
        <end position="1207"/>
    </location>
</feature>
<comment type="caution">
    <text evidence="12">The sequence shown here is derived from an EMBL/GenBank/DDBJ whole genome shotgun (WGS) entry which is preliminary data.</text>
</comment>
<feature type="region of interest" description="Disordered" evidence="10">
    <location>
        <begin position="188"/>
        <end position="217"/>
    </location>
</feature>
<evidence type="ECO:0000256" key="4">
    <source>
        <dbReference type="ARBA" id="ARBA00022776"/>
    </source>
</evidence>
<dbReference type="InterPro" id="IPR027417">
    <property type="entry name" value="P-loop_NTPase"/>
</dbReference>
<dbReference type="SUPFAM" id="SSF52540">
    <property type="entry name" value="P-loop containing nucleoside triphosphate hydrolases"/>
    <property type="match status" value="2"/>
</dbReference>
<keyword evidence="6 8" id="KW-0539">Nucleus</keyword>
<feature type="compositionally biased region" description="Low complexity" evidence="10">
    <location>
        <begin position="1371"/>
        <end position="1380"/>
    </location>
</feature>
<dbReference type="InterPro" id="IPR036277">
    <property type="entry name" value="SMC_hinge_sf"/>
</dbReference>
<keyword evidence="13" id="KW-1185">Reference proteome</keyword>
<dbReference type="CDD" id="cd03272">
    <property type="entry name" value="ABC_SMC3_euk"/>
    <property type="match status" value="1"/>
</dbReference>
<keyword evidence="5 9" id="KW-0175">Coiled coil</keyword>
<feature type="coiled-coil region" evidence="9">
    <location>
        <begin position="432"/>
        <end position="473"/>
    </location>
</feature>
<feature type="coiled-coil region" evidence="9">
    <location>
        <begin position="219"/>
        <end position="253"/>
    </location>
</feature>